<dbReference type="Proteomes" id="UP000233553">
    <property type="component" value="Unassembled WGS sequence"/>
</dbReference>
<evidence type="ECO:0000256" key="1">
    <source>
        <dbReference type="SAM" id="SignalP"/>
    </source>
</evidence>
<accession>A0A2N0WIF5</accession>
<accession>A0A653K848</accession>
<feature type="chain" id="PRO_5033314723" evidence="1">
    <location>
        <begin position="23"/>
        <end position="149"/>
    </location>
</feature>
<dbReference type="PANTHER" id="PTHR36919">
    <property type="entry name" value="BLR1215 PROTEIN"/>
    <property type="match status" value="1"/>
</dbReference>
<evidence type="ECO:0000313" key="3">
    <source>
        <dbReference type="EMBL" id="PKF35726.1"/>
    </source>
</evidence>
<dbReference type="Gene3D" id="2.40.128.520">
    <property type="match status" value="1"/>
</dbReference>
<dbReference type="PANTHER" id="PTHR36919:SF3">
    <property type="entry name" value="BLL5882 PROTEIN"/>
    <property type="match status" value="1"/>
</dbReference>
<feature type="domain" description="DUF2147" evidence="2">
    <location>
        <begin position="27"/>
        <end position="147"/>
    </location>
</feature>
<proteinExistence type="predicted"/>
<reference evidence="3 5" key="1">
    <citation type="submission" date="2017-12" db="EMBL/GenBank/DDBJ databases">
        <title>Draft Genome sequences of multiple microbial strains isolated from spacecraft associated surfaces.</title>
        <authorList>
            <person name="Seuylemezian A."/>
            <person name="Vaishampayan P."/>
            <person name="Venkateswaran K."/>
        </authorList>
    </citation>
    <scope>NUCLEOTIDE SEQUENCE [LARGE SCALE GENOMIC DNA]</scope>
    <source>
        <strain evidence="3 5">2P01AA</strain>
    </source>
</reference>
<evidence type="ECO:0000313" key="4">
    <source>
        <dbReference type="EMBL" id="VXA56842.1"/>
    </source>
</evidence>
<dbReference type="RefSeq" id="WP_101235684.1">
    <property type="nucleotide sequence ID" value="NZ_CP158965.1"/>
</dbReference>
<evidence type="ECO:0000313" key="5">
    <source>
        <dbReference type="Proteomes" id="UP000233553"/>
    </source>
</evidence>
<keyword evidence="1" id="KW-0732">Signal</keyword>
<feature type="signal peptide" evidence="1">
    <location>
        <begin position="1"/>
        <end position="22"/>
    </location>
</feature>
<name>A0A2N0WIF5_9GAMM</name>
<organism evidence="3 5">
    <name type="scientific">Acinetobacter proteolyticus</name>
    <dbReference type="NCBI Taxonomy" id="1776741"/>
    <lineage>
        <taxon>Bacteria</taxon>
        <taxon>Pseudomonadati</taxon>
        <taxon>Pseudomonadota</taxon>
        <taxon>Gammaproteobacteria</taxon>
        <taxon>Moraxellales</taxon>
        <taxon>Moraxellaceae</taxon>
        <taxon>Acinetobacter</taxon>
    </lineage>
</organism>
<dbReference type="Proteomes" id="UP000430404">
    <property type="component" value="Unassembled WGS sequence"/>
</dbReference>
<protein>
    <submittedName>
        <fullName evidence="3">DUF2147 domain-containing protein</fullName>
    </submittedName>
</protein>
<gene>
    <name evidence="4" type="ORF">ACI8B_30307</name>
    <name evidence="3" type="ORF">CW311_03925</name>
</gene>
<reference evidence="4 6" key="2">
    <citation type="submission" date="2019-10" db="EMBL/GenBank/DDBJ databases">
        <authorList>
            <person name="Karimi E."/>
        </authorList>
    </citation>
    <scope>NUCLEOTIDE SEQUENCE [LARGE SCALE GENOMIC DNA]</scope>
    <source>
        <strain evidence="4">Acinetobacter sp. 8BE</strain>
    </source>
</reference>
<evidence type="ECO:0000313" key="6">
    <source>
        <dbReference type="Proteomes" id="UP000430404"/>
    </source>
</evidence>
<dbReference type="EMBL" id="CABWKZ010000023">
    <property type="protein sequence ID" value="VXA56842.1"/>
    <property type="molecule type" value="Genomic_DNA"/>
</dbReference>
<evidence type="ECO:0000259" key="2">
    <source>
        <dbReference type="Pfam" id="PF09917"/>
    </source>
</evidence>
<dbReference type="EMBL" id="PISJ01000004">
    <property type="protein sequence ID" value="PKF35726.1"/>
    <property type="molecule type" value="Genomic_DNA"/>
</dbReference>
<sequence length="149" mass="16438">MNNLQKLISFFFLFTLSHFAFAQDISGIWQSVDDVTGAPKGQVEITQEADGSYTGKIIKITPRTGYTPKEFCTGCPAPYTNKPILGLNAITKLKHKKDLTYTGGKILDPNSGRVYSLTAKLSSNGQRLHLRGYVGVSVLGRSQIWIRVN</sequence>
<dbReference type="InterPro" id="IPR019223">
    <property type="entry name" value="DUF2147"/>
</dbReference>
<dbReference type="Pfam" id="PF09917">
    <property type="entry name" value="DUF2147"/>
    <property type="match status" value="1"/>
</dbReference>
<dbReference type="AlphaFoldDB" id="A0A2N0WIF5"/>